<sequence>MSYIVAITGGIGSGKSTVANKFANLGIPIIDADVISHQIVQPGSYALNLIYQRFGPMILHNNGHLNRYALRKQIFSNLEDKVWLNNLLHPLIQLSTQQKIKAIYNYAPYIIWVVPLLIETNLQKYADRILVIDVTPEIQIARTIIRDRTNSQQVENIIAAQIQRSHRINYANDIINNSKSYKDLDITKLHNFYLRCATLKNIG</sequence>
<dbReference type="PROSITE" id="PS51219">
    <property type="entry name" value="DPCK"/>
    <property type="match status" value="1"/>
</dbReference>
<name>Q1LSW9_BAUCH</name>
<dbReference type="CDD" id="cd02022">
    <property type="entry name" value="DPCK"/>
    <property type="match status" value="1"/>
</dbReference>
<dbReference type="PANTHER" id="PTHR10695:SF46">
    <property type="entry name" value="BIFUNCTIONAL COENZYME A SYNTHASE-RELATED"/>
    <property type="match status" value="1"/>
</dbReference>
<keyword evidence="5 7" id="KW-0418">Kinase</keyword>
<dbReference type="SUPFAM" id="SSF52540">
    <property type="entry name" value="P-loop containing nucleoside triphosphate hydrolases"/>
    <property type="match status" value="1"/>
</dbReference>
<organism evidence="7 8">
    <name type="scientific">Baumannia cicadellinicola subsp. Homalodisca coagulata</name>
    <dbReference type="NCBI Taxonomy" id="374463"/>
    <lineage>
        <taxon>Bacteria</taxon>
        <taxon>Pseudomonadati</taxon>
        <taxon>Pseudomonadota</taxon>
        <taxon>Gammaproteobacteria</taxon>
        <taxon>Candidatus Palibaumannia</taxon>
    </lineage>
</organism>
<keyword evidence="8" id="KW-1185">Reference proteome</keyword>
<evidence type="ECO:0000256" key="2">
    <source>
        <dbReference type="ARBA" id="ARBA00022741"/>
    </source>
</evidence>
<dbReference type="GO" id="GO:0015937">
    <property type="term" value="P:coenzyme A biosynthetic process"/>
    <property type="evidence" value="ECO:0007669"/>
    <property type="project" value="UniProtKB-UniRule"/>
</dbReference>
<dbReference type="InterPro" id="IPR027417">
    <property type="entry name" value="P-loop_NTPase"/>
</dbReference>
<evidence type="ECO:0000256" key="5">
    <source>
        <dbReference type="HAMAP-Rule" id="MF_00376"/>
    </source>
</evidence>
<dbReference type="GO" id="GO:0005737">
    <property type="term" value="C:cytoplasm"/>
    <property type="evidence" value="ECO:0007669"/>
    <property type="project" value="UniProtKB-SubCell"/>
</dbReference>
<accession>Q1LSW9</accession>
<evidence type="ECO:0000256" key="4">
    <source>
        <dbReference type="ARBA" id="ARBA00022993"/>
    </source>
</evidence>
<dbReference type="STRING" id="374463.BCI_0514"/>
<dbReference type="KEGG" id="bci:BCI_0514"/>
<gene>
    <name evidence="5 7" type="primary">coaE</name>
    <name evidence="7" type="ordered locus">BCI_0514</name>
</gene>
<keyword evidence="5" id="KW-0963">Cytoplasm</keyword>
<comment type="pathway">
    <text evidence="5">Cofactor biosynthesis; coenzyme A biosynthesis; CoA from (R)-pantothenate: step 5/5.</text>
</comment>
<dbReference type="OrthoDB" id="9812943at2"/>
<comment type="similarity">
    <text evidence="1 5">Belongs to the CoaE family.</text>
</comment>
<dbReference type="GO" id="GO:0004140">
    <property type="term" value="F:dephospho-CoA kinase activity"/>
    <property type="evidence" value="ECO:0007669"/>
    <property type="project" value="UniProtKB-UniRule"/>
</dbReference>
<dbReference type="EC" id="2.7.1.24" evidence="5 6"/>
<evidence type="ECO:0000256" key="3">
    <source>
        <dbReference type="ARBA" id="ARBA00022840"/>
    </source>
</evidence>
<proteinExistence type="inferred from homology"/>
<dbReference type="Gene3D" id="3.40.50.300">
    <property type="entry name" value="P-loop containing nucleotide triphosphate hydrolases"/>
    <property type="match status" value="1"/>
</dbReference>
<dbReference type="RefSeq" id="WP_011520678.1">
    <property type="nucleotide sequence ID" value="NC_007984.1"/>
</dbReference>
<dbReference type="HOGENOM" id="CLU_057180_1_2_6"/>
<keyword evidence="4 5" id="KW-0173">Coenzyme A biosynthesis</keyword>
<dbReference type="GO" id="GO:0005524">
    <property type="term" value="F:ATP binding"/>
    <property type="evidence" value="ECO:0007669"/>
    <property type="project" value="UniProtKB-UniRule"/>
</dbReference>
<feature type="binding site" evidence="5">
    <location>
        <begin position="12"/>
        <end position="17"/>
    </location>
    <ligand>
        <name>ATP</name>
        <dbReference type="ChEBI" id="CHEBI:30616"/>
    </ligand>
</feature>
<dbReference type="Proteomes" id="UP000002427">
    <property type="component" value="Chromosome"/>
</dbReference>
<reference evidence="7 8" key="1">
    <citation type="journal article" date="2006" name="PLoS Biol.">
        <title>Metabolic complementarity and genomics of the dual bacterial symbiosis of sharpshooters.</title>
        <authorList>
            <person name="Wu D."/>
            <person name="Daugherty S.C."/>
            <person name="Van Aken S.E."/>
            <person name="Pai G.H."/>
            <person name="Watkins K.L."/>
            <person name="Khouri H."/>
            <person name="Tallon L.J."/>
            <person name="Zaborsky J.M."/>
            <person name="Dunbar H.E."/>
            <person name="Tran P.L."/>
            <person name="Moran N.A."/>
            <person name="Eisen J.A."/>
        </authorList>
    </citation>
    <scope>NUCLEOTIDE SEQUENCE [LARGE SCALE GENOMIC DNA]</scope>
    <source>
        <strain evidence="7">Hc</strain>
    </source>
</reference>
<dbReference type="PRINTS" id="PR00988">
    <property type="entry name" value="URIDINKINASE"/>
</dbReference>
<keyword evidence="2 5" id="KW-0547">Nucleotide-binding</keyword>
<dbReference type="AlphaFoldDB" id="Q1LSW9"/>
<keyword evidence="5 7" id="KW-0808">Transferase</keyword>
<evidence type="ECO:0000256" key="6">
    <source>
        <dbReference type="NCBIfam" id="TIGR00152"/>
    </source>
</evidence>
<dbReference type="HAMAP" id="MF_00376">
    <property type="entry name" value="Dephospho_CoA_kinase"/>
    <property type="match status" value="1"/>
</dbReference>
<evidence type="ECO:0000256" key="1">
    <source>
        <dbReference type="ARBA" id="ARBA00009018"/>
    </source>
</evidence>
<comment type="catalytic activity">
    <reaction evidence="5">
        <text>3'-dephospho-CoA + ATP = ADP + CoA + H(+)</text>
        <dbReference type="Rhea" id="RHEA:18245"/>
        <dbReference type="ChEBI" id="CHEBI:15378"/>
        <dbReference type="ChEBI" id="CHEBI:30616"/>
        <dbReference type="ChEBI" id="CHEBI:57287"/>
        <dbReference type="ChEBI" id="CHEBI:57328"/>
        <dbReference type="ChEBI" id="CHEBI:456216"/>
        <dbReference type="EC" id="2.7.1.24"/>
    </reaction>
</comment>
<dbReference type="InterPro" id="IPR001977">
    <property type="entry name" value="Depp_CoAkinase"/>
</dbReference>
<dbReference type="Pfam" id="PF01121">
    <property type="entry name" value="CoaE"/>
    <property type="match status" value="1"/>
</dbReference>
<dbReference type="NCBIfam" id="TIGR00152">
    <property type="entry name" value="dephospho-CoA kinase"/>
    <property type="match status" value="1"/>
</dbReference>
<comment type="function">
    <text evidence="5">Catalyzes the phosphorylation of the 3'-hydroxyl group of dephosphocoenzyme A to form coenzyme A.</text>
</comment>
<dbReference type="UniPathway" id="UPA00241">
    <property type="reaction ID" value="UER00356"/>
</dbReference>
<protein>
    <recommendedName>
        <fullName evidence="5 6">Dephospho-CoA kinase</fullName>
        <ecNumber evidence="5 6">2.7.1.24</ecNumber>
    </recommendedName>
    <alternativeName>
        <fullName evidence="5">Dephosphocoenzyme A kinase</fullName>
    </alternativeName>
</protein>
<evidence type="ECO:0000313" key="8">
    <source>
        <dbReference type="Proteomes" id="UP000002427"/>
    </source>
</evidence>
<dbReference type="EMBL" id="CP000238">
    <property type="protein sequence ID" value="ABF14166.1"/>
    <property type="molecule type" value="Genomic_DNA"/>
</dbReference>
<keyword evidence="3 5" id="KW-0067">ATP-binding</keyword>
<evidence type="ECO:0000313" key="7">
    <source>
        <dbReference type="EMBL" id="ABF14166.1"/>
    </source>
</evidence>
<comment type="subcellular location">
    <subcellularLocation>
        <location evidence="5">Cytoplasm</location>
    </subcellularLocation>
</comment>
<dbReference type="PANTHER" id="PTHR10695">
    <property type="entry name" value="DEPHOSPHO-COA KINASE-RELATED"/>
    <property type="match status" value="1"/>
</dbReference>